<dbReference type="AlphaFoldDB" id="A0A415E3P3"/>
<protein>
    <submittedName>
        <fullName evidence="7">AAA family ATPase</fullName>
    </submittedName>
</protein>
<dbReference type="Gene3D" id="1.10.8.60">
    <property type="match status" value="1"/>
</dbReference>
<dbReference type="FunFam" id="3.40.50.300:FF:000006">
    <property type="entry name" value="DNA-binding transcriptional regulator NtrC"/>
    <property type="match status" value="1"/>
</dbReference>
<keyword evidence="3" id="KW-0805">Transcription regulation</keyword>
<dbReference type="Pfam" id="PF00158">
    <property type="entry name" value="Sigma54_activat"/>
    <property type="match status" value="1"/>
</dbReference>
<dbReference type="Proteomes" id="UP000284841">
    <property type="component" value="Unassembled WGS sequence"/>
</dbReference>
<dbReference type="PANTHER" id="PTHR32071">
    <property type="entry name" value="TRANSCRIPTIONAL REGULATORY PROTEIN"/>
    <property type="match status" value="1"/>
</dbReference>
<dbReference type="Gene3D" id="3.40.50.300">
    <property type="entry name" value="P-loop containing nucleotide triphosphate hydrolases"/>
    <property type="match status" value="1"/>
</dbReference>
<dbReference type="PROSITE" id="PS50045">
    <property type="entry name" value="SIGMA54_INTERACT_4"/>
    <property type="match status" value="1"/>
</dbReference>
<dbReference type="InterPro" id="IPR003593">
    <property type="entry name" value="AAA+_ATPase"/>
</dbReference>
<gene>
    <name evidence="7" type="ORF">DW099_07580</name>
</gene>
<keyword evidence="2" id="KW-0067">ATP-binding</keyword>
<dbReference type="PROSITE" id="PS00688">
    <property type="entry name" value="SIGMA54_INTERACT_3"/>
    <property type="match status" value="1"/>
</dbReference>
<dbReference type="InterPro" id="IPR002078">
    <property type="entry name" value="Sigma_54_int"/>
</dbReference>
<dbReference type="STRING" id="1776384.GCA_900086585_03851"/>
<comment type="caution">
    <text evidence="7">The sequence shown here is derived from an EMBL/GenBank/DDBJ whole genome shotgun (WGS) entry which is preliminary data.</text>
</comment>
<keyword evidence="5" id="KW-0804">Transcription</keyword>
<dbReference type="SUPFAM" id="SSF46689">
    <property type="entry name" value="Homeodomain-like"/>
    <property type="match status" value="1"/>
</dbReference>
<dbReference type="RefSeq" id="WP_118334876.1">
    <property type="nucleotide sequence ID" value="NZ_AP025567.1"/>
</dbReference>
<dbReference type="InterPro" id="IPR025944">
    <property type="entry name" value="Sigma_54_int_dom_CS"/>
</dbReference>
<keyword evidence="4" id="KW-0238">DNA-binding</keyword>
<organism evidence="7 8">
    <name type="scientific">Emergencia timonensis</name>
    <dbReference type="NCBI Taxonomy" id="1776384"/>
    <lineage>
        <taxon>Bacteria</taxon>
        <taxon>Bacillati</taxon>
        <taxon>Bacillota</taxon>
        <taxon>Clostridia</taxon>
        <taxon>Peptostreptococcales</taxon>
        <taxon>Anaerovoracaceae</taxon>
        <taxon>Emergencia</taxon>
    </lineage>
</organism>
<dbReference type="CDD" id="cd00009">
    <property type="entry name" value="AAA"/>
    <property type="match status" value="1"/>
</dbReference>
<name>A0A415E3P3_9FIRM</name>
<sequence length="474" mass="53647">MDYLKEVNRIISSSDSVAGLMVVNKEGIVEYYKPCRNFGIDELEFGKNVRGKYLLDVYKEITADNSTVMKTLKTGQVTIGQQQTLTTDHFQLTISSTTYPILDQDGSIQGAIDVARLLDRKKIGTDENVNPHLSILDDIVTQNEEMSRLKRIVREVAKNDSPTIIYGETGTGKELVAEALHTLSSRKNRPFISQNCAAIPSNLLESLFFGTEKGGFTGAESKKGLFELADGGTLFLDEVNSMDVSMQAKLLKVLEEQKVRRVGGKEDIKFDVRIVSASNENPEMLTNKGKIRSDFYYRIGVVKLMLPPLRERPEDILLLTDHFIKVFNQKMNKHIKGLTQMTLHLFTKWRWPGNVRELKNTIESAFNMEDSDFITLDSVQDLLQKIEEDGATARNVQEIVQTDSVESKDLIFSPEAIKEMLSTNGVNLKQMMENYESFILTEALKQDRKLAKVAARLSISPQKLQYRMEKLNLK</sequence>
<proteinExistence type="predicted"/>
<evidence type="ECO:0000256" key="1">
    <source>
        <dbReference type="ARBA" id="ARBA00022741"/>
    </source>
</evidence>
<dbReference type="PROSITE" id="PS00676">
    <property type="entry name" value="SIGMA54_INTERACT_2"/>
    <property type="match status" value="1"/>
</dbReference>
<evidence type="ECO:0000256" key="4">
    <source>
        <dbReference type="ARBA" id="ARBA00023125"/>
    </source>
</evidence>
<dbReference type="SUPFAM" id="SSF52540">
    <property type="entry name" value="P-loop containing nucleoside triphosphate hydrolases"/>
    <property type="match status" value="1"/>
</dbReference>
<evidence type="ECO:0000313" key="7">
    <source>
        <dbReference type="EMBL" id="RHJ88263.1"/>
    </source>
</evidence>
<evidence type="ECO:0000256" key="3">
    <source>
        <dbReference type="ARBA" id="ARBA00023015"/>
    </source>
</evidence>
<dbReference type="PANTHER" id="PTHR32071:SF74">
    <property type="entry name" value="TRANSCRIPTIONAL ACTIVATOR ROCR"/>
    <property type="match status" value="1"/>
</dbReference>
<evidence type="ECO:0000256" key="2">
    <source>
        <dbReference type="ARBA" id="ARBA00022840"/>
    </source>
</evidence>
<dbReference type="GO" id="GO:0005524">
    <property type="term" value="F:ATP binding"/>
    <property type="evidence" value="ECO:0007669"/>
    <property type="project" value="UniProtKB-KW"/>
</dbReference>
<dbReference type="InterPro" id="IPR009057">
    <property type="entry name" value="Homeodomain-like_sf"/>
</dbReference>
<dbReference type="GO" id="GO:0006355">
    <property type="term" value="P:regulation of DNA-templated transcription"/>
    <property type="evidence" value="ECO:0007669"/>
    <property type="project" value="InterPro"/>
</dbReference>
<dbReference type="EMBL" id="QRMS01000002">
    <property type="protein sequence ID" value="RHJ88263.1"/>
    <property type="molecule type" value="Genomic_DNA"/>
</dbReference>
<dbReference type="Gene3D" id="1.10.10.60">
    <property type="entry name" value="Homeodomain-like"/>
    <property type="match status" value="1"/>
</dbReference>
<dbReference type="GO" id="GO:0003677">
    <property type="term" value="F:DNA binding"/>
    <property type="evidence" value="ECO:0007669"/>
    <property type="project" value="UniProtKB-KW"/>
</dbReference>
<dbReference type="InterPro" id="IPR025943">
    <property type="entry name" value="Sigma_54_int_dom_ATP-bd_2"/>
</dbReference>
<dbReference type="InterPro" id="IPR058031">
    <property type="entry name" value="AAA_lid_NorR"/>
</dbReference>
<dbReference type="SMART" id="SM00382">
    <property type="entry name" value="AAA"/>
    <property type="match status" value="1"/>
</dbReference>
<dbReference type="Pfam" id="PF25601">
    <property type="entry name" value="AAA_lid_14"/>
    <property type="match status" value="1"/>
</dbReference>
<accession>A0A415E3P3</accession>
<dbReference type="OrthoDB" id="9764280at2"/>
<reference evidence="7 8" key="1">
    <citation type="submission" date="2018-08" db="EMBL/GenBank/DDBJ databases">
        <title>A genome reference for cultivated species of the human gut microbiota.</title>
        <authorList>
            <person name="Zou Y."/>
            <person name="Xue W."/>
            <person name="Luo G."/>
        </authorList>
    </citation>
    <scope>NUCLEOTIDE SEQUENCE [LARGE SCALE GENOMIC DNA]</scope>
    <source>
        <strain evidence="7 8">AM07-24</strain>
    </source>
</reference>
<keyword evidence="1" id="KW-0547">Nucleotide-binding</keyword>
<feature type="domain" description="Sigma-54 factor interaction" evidence="6">
    <location>
        <begin position="139"/>
        <end position="367"/>
    </location>
</feature>
<evidence type="ECO:0000259" key="6">
    <source>
        <dbReference type="PROSITE" id="PS50045"/>
    </source>
</evidence>
<evidence type="ECO:0000256" key="5">
    <source>
        <dbReference type="ARBA" id="ARBA00023163"/>
    </source>
</evidence>
<dbReference type="InterPro" id="IPR027417">
    <property type="entry name" value="P-loop_NTPase"/>
</dbReference>
<evidence type="ECO:0000313" key="8">
    <source>
        <dbReference type="Proteomes" id="UP000284841"/>
    </source>
</evidence>
<keyword evidence="8" id="KW-1185">Reference proteome</keyword>